<dbReference type="InterPro" id="IPR029338">
    <property type="entry name" value="TSSC4"/>
</dbReference>
<evidence type="ECO:0000256" key="1">
    <source>
        <dbReference type="ARBA" id="ARBA00004123"/>
    </source>
</evidence>
<reference evidence="13" key="1">
    <citation type="submission" date="2025-08" db="UniProtKB">
        <authorList>
            <consortium name="RefSeq"/>
        </authorList>
    </citation>
    <scope>IDENTIFICATION</scope>
</reference>
<dbReference type="PANTHER" id="PTHR13445">
    <property type="entry name" value="TUMOR SUPPRESSING SUBTRANSFERABLE CANDIDATE 4 TSSC4"/>
    <property type="match status" value="1"/>
</dbReference>
<dbReference type="GeneID" id="110298379"/>
<evidence type="ECO:0000313" key="13">
    <source>
        <dbReference type="RefSeq" id="XP_021023245.1"/>
    </source>
</evidence>
<evidence type="ECO:0000256" key="10">
    <source>
        <dbReference type="ARBA" id="ARBA00045970"/>
    </source>
</evidence>
<evidence type="ECO:0000256" key="5">
    <source>
        <dbReference type="ARBA" id="ARBA00022664"/>
    </source>
</evidence>
<dbReference type="GO" id="GO:0005737">
    <property type="term" value="C:cytoplasm"/>
    <property type="evidence" value="ECO:0007669"/>
    <property type="project" value="UniProtKB-SubCell"/>
</dbReference>
<organism evidence="12 13">
    <name type="scientific">Mus caroli</name>
    <name type="common">Ryukyu mouse</name>
    <name type="synonym">Ricefield mouse</name>
    <dbReference type="NCBI Taxonomy" id="10089"/>
    <lineage>
        <taxon>Eukaryota</taxon>
        <taxon>Metazoa</taxon>
        <taxon>Chordata</taxon>
        <taxon>Craniata</taxon>
        <taxon>Vertebrata</taxon>
        <taxon>Euteleostomi</taxon>
        <taxon>Mammalia</taxon>
        <taxon>Eutheria</taxon>
        <taxon>Euarchontoglires</taxon>
        <taxon>Glires</taxon>
        <taxon>Rodentia</taxon>
        <taxon>Myomorpha</taxon>
        <taxon>Muroidea</taxon>
        <taxon>Muridae</taxon>
        <taxon>Murinae</taxon>
        <taxon>Mus</taxon>
        <taxon>Mus</taxon>
    </lineage>
</organism>
<keyword evidence="8" id="KW-0539">Nucleus</keyword>
<evidence type="ECO:0000256" key="4">
    <source>
        <dbReference type="ARBA" id="ARBA00022490"/>
    </source>
</evidence>
<feature type="region of interest" description="Disordered" evidence="11">
    <location>
        <begin position="58"/>
        <end position="143"/>
    </location>
</feature>
<feature type="region of interest" description="Disordered" evidence="11">
    <location>
        <begin position="170"/>
        <end position="221"/>
    </location>
</feature>
<evidence type="ECO:0000313" key="12">
    <source>
        <dbReference type="Proteomes" id="UP000515126"/>
    </source>
</evidence>
<evidence type="ECO:0000256" key="8">
    <source>
        <dbReference type="ARBA" id="ARBA00023242"/>
    </source>
</evidence>
<dbReference type="Proteomes" id="UP000515126">
    <property type="component" value="Chromosome 7"/>
</dbReference>
<dbReference type="PANTHER" id="PTHR13445:SF3">
    <property type="entry name" value="U5 SMALL NUCLEAR RIBONUCLEOPROTEIN TSSC4"/>
    <property type="match status" value="1"/>
</dbReference>
<dbReference type="KEGG" id="mcal:110298379"/>
<dbReference type="GO" id="GO:0006397">
    <property type="term" value="P:mRNA processing"/>
    <property type="evidence" value="ECO:0007669"/>
    <property type="project" value="UniProtKB-KW"/>
</dbReference>
<comment type="subcellular location">
    <subcellularLocation>
        <location evidence="2">Cytoplasm</location>
    </subcellularLocation>
    <subcellularLocation>
        <location evidence="1">Nucleus</location>
    </subcellularLocation>
</comment>
<feature type="compositionally biased region" description="Polar residues" evidence="11">
    <location>
        <begin position="198"/>
        <end position="213"/>
    </location>
</feature>
<gene>
    <name evidence="13" type="primary">Tssc4</name>
</gene>
<keyword evidence="6" id="KW-0747">Spliceosome</keyword>
<dbReference type="CTD" id="10078"/>
<accession>A0A6P5Q8D7</accession>
<keyword evidence="5" id="KW-0507">mRNA processing</keyword>
<protein>
    <recommendedName>
        <fullName evidence="9">U5 small nuclear ribonucleoprotein TSSC4</fullName>
    </recommendedName>
</protein>
<feature type="compositionally biased region" description="Acidic residues" evidence="11">
    <location>
        <begin position="75"/>
        <end position="88"/>
    </location>
</feature>
<comment type="function">
    <text evidence="10">Protein associated with the U5 snRNP, during its maturation and its post-splicing recycling and which is required for spliceosomal tri-snRNP complex assembly in the nucleus. Has a molecular sequestering activity and transiently hinders SNRNP200 binding sites for constitutive splicing factors that intervene later during the assembly of the spliceosome and splicing. Together with its molecular sequestering activity, may also function as a molecular adapter and placeholder, coordinating the assembly of the U5 snRNP and its association with the U4/U6 di-snRNP.</text>
</comment>
<dbReference type="GO" id="GO:0005681">
    <property type="term" value="C:spliceosomal complex"/>
    <property type="evidence" value="ECO:0007669"/>
    <property type="project" value="UniProtKB-KW"/>
</dbReference>
<evidence type="ECO:0000256" key="11">
    <source>
        <dbReference type="SAM" id="MobiDB-lite"/>
    </source>
</evidence>
<keyword evidence="7" id="KW-0508">mRNA splicing</keyword>
<comment type="similarity">
    <text evidence="3">Belongs to the TSSC4 family.</text>
</comment>
<sequence>MGRAADGDLLSPASPSAHLLYVHTVMISWLTLSLTPPNLQLLYLCALGYPLTTQLREASRPAVGRVSGRMAETEAGLEADEPTEDDTLPSDTVSLSDSDSDLSLPSGVEVQVLSPERLSGEGQEDSSPEDPPSPPTGTLTPAVQPFHLRGMSSTFSQRSHSIFDCLESAARQAPRSAPQTSVSDNGSFRRPVTPPSQTPARGQSRVHGNTGQTRVLPVPDYVSHPERWTKYSLEDVSEASEQSNRDAALAFLSSRSQVSPTDYVPSFNQDPSSCGEGRVVFTKPVRDSEARAERKRVLKKGVGSGVGGEAAVELAHLAGPEAEEWSGHQGQPEVVVPSEAAHPESSSGPIGVKTVGFHSSKKRSRDHFRNRDGNPGVPGSEKGPSV</sequence>
<keyword evidence="12" id="KW-1185">Reference proteome</keyword>
<dbReference type="RefSeq" id="XP_021023245.1">
    <property type="nucleotide sequence ID" value="XM_021167586.2"/>
</dbReference>
<evidence type="ECO:0000256" key="7">
    <source>
        <dbReference type="ARBA" id="ARBA00023187"/>
    </source>
</evidence>
<dbReference type="AlphaFoldDB" id="A0A6P5Q8D7"/>
<feature type="region of interest" description="Disordered" evidence="11">
    <location>
        <begin position="319"/>
        <end position="386"/>
    </location>
</feature>
<feature type="compositionally biased region" description="Low complexity" evidence="11">
    <location>
        <begin position="89"/>
        <end position="106"/>
    </location>
</feature>
<evidence type="ECO:0000256" key="2">
    <source>
        <dbReference type="ARBA" id="ARBA00004496"/>
    </source>
</evidence>
<evidence type="ECO:0000256" key="3">
    <source>
        <dbReference type="ARBA" id="ARBA00010362"/>
    </source>
</evidence>
<evidence type="ECO:0000256" key="9">
    <source>
        <dbReference type="ARBA" id="ARBA00035304"/>
    </source>
</evidence>
<dbReference type="GO" id="GO:0008380">
    <property type="term" value="P:RNA splicing"/>
    <property type="evidence" value="ECO:0007669"/>
    <property type="project" value="UniProtKB-KW"/>
</dbReference>
<proteinExistence type="inferred from homology"/>
<feature type="compositionally biased region" description="Polar residues" evidence="11">
    <location>
        <begin position="177"/>
        <end position="186"/>
    </location>
</feature>
<evidence type="ECO:0000256" key="6">
    <source>
        <dbReference type="ARBA" id="ARBA00022728"/>
    </source>
</evidence>
<dbReference type="Pfam" id="PF15264">
    <property type="entry name" value="TSSC4"/>
    <property type="match status" value="1"/>
</dbReference>
<name>A0A6P5Q8D7_MUSCR</name>
<keyword evidence="4" id="KW-0963">Cytoplasm</keyword>